<dbReference type="CDD" id="cd08916">
    <property type="entry name" value="TrHb3_P"/>
    <property type="match status" value="1"/>
</dbReference>
<dbReference type="InterPro" id="IPR001486">
    <property type="entry name" value="Hemoglobin_trunc"/>
</dbReference>
<evidence type="ECO:0000256" key="2">
    <source>
        <dbReference type="ARBA" id="ARBA00022617"/>
    </source>
</evidence>
<comment type="caution">
    <text evidence="5">The sequence shown here is derived from an EMBL/GenBank/DDBJ whole genome shotgun (WGS) entry which is preliminary data.</text>
</comment>
<evidence type="ECO:0000313" key="6">
    <source>
        <dbReference type="Proteomes" id="UP000798808"/>
    </source>
</evidence>
<name>A0ABW9RJB8_9BACT</name>
<dbReference type="Pfam" id="PF01152">
    <property type="entry name" value="Bac_globin"/>
    <property type="match status" value="1"/>
</dbReference>
<dbReference type="Gene3D" id="1.10.490.10">
    <property type="entry name" value="Globins"/>
    <property type="match status" value="1"/>
</dbReference>
<gene>
    <name evidence="5" type="ORF">E1163_04355</name>
</gene>
<proteinExistence type="predicted"/>
<accession>A0ABW9RJB8</accession>
<evidence type="ECO:0000256" key="1">
    <source>
        <dbReference type="ARBA" id="ARBA00022448"/>
    </source>
</evidence>
<protein>
    <submittedName>
        <fullName evidence="5">Group III truncated hemoglobin</fullName>
    </submittedName>
</protein>
<sequence>MNKEILELADIRLLVDSFYDKVREDDRLASVFNEKIGDQWPKHLERMYRFWQTILLEEHTYHGSPFAPHAGLPVNRAHFDRWLYLFYQTVDENFTGELAREAKWRAGKMAQMFLYKIEYHKNNNVDPHH</sequence>
<dbReference type="EMBL" id="SMLW01000377">
    <property type="protein sequence ID" value="MTI24172.1"/>
    <property type="molecule type" value="Genomic_DNA"/>
</dbReference>
<reference evidence="5 6" key="1">
    <citation type="submission" date="2019-02" db="EMBL/GenBank/DDBJ databases">
        <authorList>
            <person name="Goldberg S.R."/>
            <person name="Haltli B.A."/>
            <person name="Correa H."/>
            <person name="Russell K.G."/>
        </authorList>
    </citation>
    <scope>NUCLEOTIDE SEQUENCE [LARGE SCALE GENOMIC DNA]</scope>
    <source>
        <strain evidence="5 6">JCM 16186</strain>
    </source>
</reference>
<keyword evidence="1" id="KW-0813">Transport</keyword>
<evidence type="ECO:0000256" key="4">
    <source>
        <dbReference type="ARBA" id="ARBA00023004"/>
    </source>
</evidence>
<keyword evidence="3" id="KW-0479">Metal-binding</keyword>
<evidence type="ECO:0000256" key="3">
    <source>
        <dbReference type="ARBA" id="ARBA00022723"/>
    </source>
</evidence>
<dbReference type="SUPFAM" id="SSF46458">
    <property type="entry name" value="Globin-like"/>
    <property type="match status" value="1"/>
</dbReference>
<dbReference type="InterPro" id="IPR009050">
    <property type="entry name" value="Globin-like_sf"/>
</dbReference>
<keyword evidence="4" id="KW-0408">Iron</keyword>
<dbReference type="RefSeq" id="WP_155169902.1">
    <property type="nucleotide sequence ID" value="NZ_BAAAFL010000012.1"/>
</dbReference>
<dbReference type="InterPro" id="IPR012292">
    <property type="entry name" value="Globin/Proto"/>
</dbReference>
<keyword evidence="2" id="KW-0349">Heme</keyword>
<keyword evidence="6" id="KW-1185">Reference proteome</keyword>
<dbReference type="Proteomes" id="UP000798808">
    <property type="component" value="Unassembled WGS sequence"/>
</dbReference>
<organism evidence="5 6">
    <name type="scientific">Fulvivirga kasyanovii</name>
    <dbReference type="NCBI Taxonomy" id="396812"/>
    <lineage>
        <taxon>Bacteria</taxon>
        <taxon>Pseudomonadati</taxon>
        <taxon>Bacteroidota</taxon>
        <taxon>Cytophagia</taxon>
        <taxon>Cytophagales</taxon>
        <taxon>Fulvivirgaceae</taxon>
        <taxon>Fulvivirga</taxon>
    </lineage>
</organism>
<evidence type="ECO:0000313" key="5">
    <source>
        <dbReference type="EMBL" id="MTI24172.1"/>
    </source>
</evidence>